<keyword evidence="5" id="KW-0276">Fatty acid metabolism</keyword>
<keyword evidence="7 11" id="KW-0560">Oxidoreductase</keyword>
<evidence type="ECO:0000256" key="6">
    <source>
        <dbReference type="ARBA" id="ARBA00022989"/>
    </source>
</evidence>
<name>A0A2J7PNJ2_9NEOP</name>
<evidence type="ECO:0000313" key="14">
    <source>
        <dbReference type="Proteomes" id="UP000235965"/>
    </source>
</evidence>
<dbReference type="PANTHER" id="PTHR11351">
    <property type="entry name" value="ACYL-COA DESATURASE"/>
    <property type="match status" value="1"/>
</dbReference>
<dbReference type="GO" id="GO:0005789">
    <property type="term" value="C:endoplasmic reticulum membrane"/>
    <property type="evidence" value="ECO:0007669"/>
    <property type="project" value="TreeGrafter"/>
</dbReference>
<keyword evidence="10 11" id="KW-0275">Fatty acid biosynthesis</keyword>
<dbReference type="GO" id="GO:0006636">
    <property type="term" value="P:unsaturated fatty acid biosynthetic process"/>
    <property type="evidence" value="ECO:0007669"/>
    <property type="project" value="TreeGrafter"/>
</dbReference>
<evidence type="ECO:0008006" key="15">
    <source>
        <dbReference type="Google" id="ProtNLM"/>
    </source>
</evidence>
<evidence type="ECO:0000256" key="8">
    <source>
        <dbReference type="ARBA" id="ARBA00023098"/>
    </source>
</evidence>
<dbReference type="EMBL" id="NEVH01023953">
    <property type="protein sequence ID" value="PNF17879.1"/>
    <property type="molecule type" value="Genomic_DNA"/>
</dbReference>
<proteinExistence type="inferred from homology"/>
<feature type="transmembrane region" description="Helical" evidence="12">
    <location>
        <begin position="27"/>
        <end position="45"/>
    </location>
</feature>
<evidence type="ECO:0000256" key="4">
    <source>
        <dbReference type="ARBA" id="ARBA00022692"/>
    </source>
</evidence>
<dbReference type="PANTHER" id="PTHR11351:SF26">
    <property type="entry name" value="FATTY ACID DESATURASE DOMAIN-CONTAINING PROTEIN"/>
    <property type="match status" value="1"/>
</dbReference>
<dbReference type="InParanoid" id="A0A2J7PNJ2"/>
<comment type="similarity">
    <text evidence="2 11">Belongs to the fatty acid desaturase type 1 family.</text>
</comment>
<evidence type="ECO:0000256" key="12">
    <source>
        <dbReference type="SAM" id="Phobius"/>
    </source>
</evidence>
<keyword evidence="3 11" id="KW-0444">Lipid biosynthesis</keyword>
<evidence type="ECO:0000256" key="5">
    <source>
        <dbReference type="ARBA" id="ARBA00022832"/>
    </source>
</evidence>
<keyword evidence="8" id="KW-0443">Lipid metabolism</keyword>
<dbReference type="FunCoup" id="A0A2J7PNJ2">
    <property type="interactions" value="42"/>
</dbReference>
<feature type="transmembrane region" description="Helical" evidence="12">
    <location>
        <begin position="51"/>
        <end position="71"/>
    </location>
</feature>
<comment type="subcellular location">
    <subcellularLocation>
        <location evidence="1">Membrane</location>
        <topology evidence="1">Multi-pass membrane protein</topology>
    </subcellularLocation>
</comment>
<dbReference type="PRINTS" id="PR00075">
    <property type="entry name" value="FACDDSATRASE"/>
</dbReference>
<organism evidence="13 14">
    <name type="scientific">Cryptotermes secundus</name>
    <dbReference type="NCBI Taxonomy" id="105785"/>
    <lineage>
        <taxon>Eukaryota</taxon>
        <taxon>Metazoa</taxon>
        <taxon>Ecdysozoa</taxon>
        <taxon>Arthropoda</taxon>
        <taxon>Hexapoda</taxon>
        <taxon>Insecta</taxon>
        <taxon>Pterygota</taxon>
        <taxon>Neoptera</taxon>
        <taxon>Polyneoptera</taxon>
        <taxon>Dictyoptera</taxon>
        <taxon>Blattodea</taxon>
        <taxon>Blattoidea</taxon>
        <taxon>Termitoidae</taxon>
        <taxon>Kalotermitidae</taxon>
        <taxon>Cryptotermitinae</taxon>
        <taxon>Cryptotermes</taxon>
    </lineage>
</organism>
<keyword evidence="14" id="KW-1185">Reference proteome</keyword>
<evidence type="ECO:0000256" key="11">
    <source>
        <dbReference type="RuleBase" id="RU000581"/>
    </source>
</evidence>
<protein>
    <recommendedName>
        <fullName evidence="15">Fatty acid desaturase domain-containing protein</fullName>
    </recommendedName>
</protein>
<evidence type="ECO:0000313" key="13">
    <source>
        <dbReference type="EMBL" id="PNF17879.1"/>
    </source>
</evidence>
<dbReference type="AlphaFoldDB" id="A0A2J7PNJ2"/>
<dbReference type="OrthoDB" id="10260134at2759"/>
<gene>
    <name evidence="13" type="ORF">B7P43_G02204</name>
</gene>
<keyword evidence="4 11" id="KW-0812">Transmembrane</keyword>
<dbReference type="GO" id="GO:0005506">
    <property type="term" value="F:iron ion binding"/>
    <property type="evidence" value="ECO:0007669"/>
    <property type="project" value="TreeGrafter"/>
</dbReference>
<dbReference type="STRING" id="105785.A0A2J7PNJ2"/>
<sequence length="423" mass="48312">MASGEDNKDTTRDTEPHPSREMNWPIVLYYIHLHMGAVVGINYIFTEARVITTLFAILIGSLSVLGATAGAHRLWAHRSYTANTSLKVLLMICQTMLGQVTLDVLQCTIYEWVLDHRFHHRYFGTDLDPYNNKHGFINAHIMSNLKKWNPDFQRLAATIDMSDIEADPVVMFQKSWVTVFIVAAMRNCADEEPSSSTPDLHPPKLVSPGRSLVLHPFIDVDKHEALCVQLKIFRLNGVYALDFIKSVVGTVDELGEYYWILMPILSILLPWNAPVEYWNESILTSLLVVVFLRCTIAMHYAMLINTAVHVWGIPAGDRSYLDSNLVFFLTKSYWPQYHYLLPWDYQTGEYGNYGKGCTTTFIRVWAAIGWATDLRTVDVSSIRNALLTAVQTKRPVAECLFEADNYSKQYNEKEQYLNLPKSL</sequence>
<evidence type="ECO:0000256" key="9">
    <source>
        <dbReference type="ARBA" id="ARBA00023136"/>
    </source>
</evidence>
<evidence type="ECO:0000256" key="2">
    <source>
        <dbReference type="ARBA" id="ARBA00009295"/>
    </source>
</evidence>
<evidence type="ECO:0000256" key="1">
    <source>
        <dbReference type="ARBA" id="ARBA00004141"/>
    </source>
</evidence>
<comment type="cofactor">
    <cofactor evidence="11">
        <name>Fe(2+)</name>
        <dbReference type="ChEBI" id="CHEBI:29033"/>
    </cofactor>
</comment>
<comment type="domain">
    <text evidence="11">The histidine box domains are involved in binding the catalytic metal ions.</text>
</comment>
<accession>A0A2J7PNJ2</accession>
<evidence type="ECO:0000256" key="7">
    <source>
        <dbReference type="ARBA" id="ARBA00023002"/>
    </source>
</evidence>
<keyword evidence="6 12" id="KW-1133">Transmembrane helix</keyword>
<keyword evidence="9 12" id="KW-0472">Membrane</keyword>
<evidence type="ECO:0000256" key="10">
    <source>
        <dbReference type="ARBA" id="ARBA00023160"/>
    </source>
</evidence>
<comment type="caution">
    <text evidence="13">The sequence shown here is derived from an EMBL/GenBank/DDBJ whole genome shotgun (WGS) entry which is preliminary data.</text>
</comment>
<dbReference type="InterPro" id="IPR015876">
    <property type="entry name" value="Acyl-CoA_DS"/>
</dbReference>
<evidence type="ECO:0000256" key="3">
    <source>
        <dbReference type="ARBA" id="ARBA00022516"/>
    </source>
</evidence>
<dbReference type="GO" id="GO:0004768">
    <property type="term" value="F:stearoyl-CoA 9-desaturase activity"/>
    <property type="evidence" value="ECO:0007669"/>
    <property type="project" value="TreeGrafter"/>
</dbReference>
<reference evidence="13 14" key="1">
    <citation type="submission" date="2017-12" db="EMBL/GenBank/DDBJ databases">
        <title>Hemimetabolous genomes reveal molecular basis of termite eusociality.</title>
        <authorList>
            <person name="Harrison M.C."/>
            <person name="Jongepier E."/>
            <person name="Robertson H.M."/>
            <person name="Arning N."/>
            <person name="Bitard-Feildel T."/>
            <person name="Chao H."/>
            <person name="Childers C.P."/>
            <person name="Dinh H."/>
            <person name="Doddapaneni H."/>
            <person name="Dugan S."/>
            <person name="Gowin J."/>
            <person name="Greiner C."/>
            <person name="Han Y."/>
            <person name="Hu H."/>
            <person name="Hughes D.S.T."/>
            <person name="Huylmans A.-K."/>
            <person name="Kemena C."/>
            <person name="Kremer L.P.M."/>
            <person name="Lee S.L."/>
            <person name="Lopez-Ezquerra A."/>
            <person name="Mallet L."/>
            <person name="Monroy-Kuhn J.M."/>
            <person name="Moser A."/>
            <person name="Murali S.C."/>
            <person name="Muzny D.M."/>
            <person name="Otani S."/>
            <person name="Piulachs M.-D."/>
            <person name="Poelchau M."/>
            <person name="Qu J."/>
            <person name="Schaub F."/>
            <person name="Wada-Katsumata A."/>
            <person name="Worley K.C."/>
            <person name="Xie Q."/>
            <person name="Ylla G."/>
            <person name="Poulsen M."/>
            <person name="Gibbs R.A."/>
            <person name="Schal C."/>
            <person name="Richards S."/>
            <person name="Belles X."/>
            <person name="Korb J."/>
            <person name="Bornberg-Bauer E."/>
        </authorList>
    </citation>
    <scope>NUCLEOTIDE SEQUENCE [LARGE SCALE GENOMIC DNA]</scope>
    <source>
        <tissue evidence="13">Whole body</tissue>
    </source>
</reference>
<dbReference type="Proteomes" id="UP000235965">
    <property type="component" value="Unassembled WGS sequence"/>
</dbReference>